<keyword evidence="1" id="KW-0472">Membrane</keyword>
<proteinExistence type="predicted"/>
<dbReference type="AlphaFoldDB" id="A0A381Q994"/>
<name>A0A381Q994_9ZZZZ</name>
<reference evidence="2" key="1">
    <citation type="submission" date="2018-05" db="EMBL/GenBank/DDBJ databases">
        <authorList>
            <person name="Lanie J.A."/>
            <person name="Ng W.-L."/>
            <person name="Kazmierczak K.M."/>
            <person name="Andrzejewski T.M."/>
            <person name="Davidsen T.M."/>
            <person name="Wayne K.J."/>
            <person name="Tettelin H."/>
            <person name="Glass J.I."/>
            <person name="Rusch D."/>
            <person name="Podicherti R."/>
            <person name="Tsui H.-C.T."/>
            <person name="Winkler M.E."/>
        </authorList>
    </citation>
    <scope>NUCLEOTIDE SEQUENCE</scope>
</reference>
<protein>
    <submittedName>
        <fullName evidence="2">Uncharacterized protein</fullName>
    </submittedName>
</protein>
<evidence type="ECO:0000256" key="1">
    <source>
        <dbReference type="SAM" id="Phobius"/>
    </source>
</evidence>
<organism evidence="2">
    <name type="scientific">marine metagenome</name>
    <dbReference type="NCBI Taxonomy" id="408172"/>
    <lineage>
        <taxon>unclassified sequences</taxon>
        <taxon>metagenomes</taxon>
        <taxon>ecological metagenomes</taxon>
    </lineage>
</organism>
<keyword evidence="1" id="KW-1133">Transmembrane helix</keyword>
<sequence length="103" mass="12400">MKLPSFIRLPKSKKFNFDPRHYDPIRDDIEHRVSEINNNVKLKNKKYFDYKKKSEVVSGSKLQLIIALLLSFFLFGWLYIGNKIFIFTALIPLWYIFKKIRKS</sequence>
<gene>
    <name evidence="2" type="ORF">METZ01_LOCUS28382</name>
</gene>
<keyword evidence="1" id="KW-0812">Transmembrane</keyword>
<accession>A0A381Q994</accession>
<evidence type="ECO:0000313" key="2">
    <source>
        <dbReference type="EMBL" id="SUZ75528.1"/>
    </source>
</evidence>
<dbReference type="EMBL" id="UINC01001249">
    <property type="protein sequence ID" value="SUZ75528.1"/>
    <property type="molecule type" value="Genomic_DNA"/>
</dbReference>
<feature type="transmembrane region" description="Helical" evidence="1">
    <location>
        <begin position="64"/>
        <end position="97"/>
    </location>
</feature>